<evidence type="ECO:0000256" key="3">
    <source>
        <dbReference type="SAM" id="SignalP"/>
    </source>
</evidence>
<dbReference type="Proteomes" id="UP000287361">
    <property type="component" value="Unassembled WGS sequence"/>
</dbReference>
<keyword evidence="6" id="KW-1185">Reference proteome</keyword>
<organism evidence="5 6">
    <name type="scientific">Anaerotignum faecicola</name>
    <dbReference type="NCBI Taxonomy" id="2358141"/>
    <lineage>
        <taxon>Bacteria</taxon>
        <taxon>Bacillati</taxon>
        <taxon>Bacillota</taxon>
        <taxon>Clostridia</taxon>
        <taxon>Lachnospirales</taxon>
        <taxon>Anaerotignaceae</taxon>
        <taxon>Anaerotignum</taxon>
    </lineage>
</organism>
<feature type="coiled-coil region" evidence="1">
    <location>
        <begin position="435"/>
        <end position="465"/>
    </location>
</feature>
<dbReference type="EMBL" id="BHVZ01000001">
    <property type="protein sequence ID" value="GCB28729.1"/>
    <property type="molecule type" value="Genomic_DNA"/>
</dbReference>
<keyword evidence="2" id="KW-0472">Membrane</keyword>
<feature type="domain" description="GLUG" evidence="4">
    <location>
        <begin position="128"/>
        <end position="150"/>
    </location>
</feature>
<dbReference type="Pfam" id="PF07581">
    <property type="entry name" value="Glug"/>
    <property type="match status" value="1"/>
</dbReference>
<evidence type="ECO:0000313" key="6">
    <source>
        <dbReference type="Proteomes" id="UP000287361"/>
    </source>
</evidence>
<dbReference type="Gene3D" id="2.160.20.110">
    <property type="match status" value="3"/>
</dbReference>
<dbReference type="SUPFAM" id="SSF58104">
    <property type="entry name" value="Methyl-accepting chemotaxis protein (MCP) signaling domain"/>
    <property type="match status" value="1"/>
</dbReference>
<evidence type="ECO:0000259" key="4">
    <source>
        <dbReference type="Pfam" id="PF07581"/>
    </source>
</evidence>
<feature type="chain" id="PRO_5019444089" description="GLUG domain-containing protein" evidence="3">
    <location>
        <begin position="29"/>
        <end position="1083"/>
    </location>
</feature>
<dbReference type="Gene3D" id="1.20.120.20">
    <property type="entry name" value="Apolipoprotein"/>
    <property type="match status" value="1"/>
</dbReference>
<name>A0A401LB33_9FIRM</name>
<accession>A0A401LB33</accession>
<dbReference type="InterPro" id="IPR011493">
    <property type="entry name" value="GLUG"/>
</dbReference>
<evidence type="ECO:0000256" key="1">
    <source>
        <dbReference type="SAM" id="Coils"/>
    </source>
</evidence>
<feature type="transmembrane region" description="Helical" evidence="2">
    <location>
        <begin position="1048"/>
        <end position="1067"/>
    </location>
</feature>
<keyword evidence="2" id="KW-0812">Transmembrane</keyword>
<dbReference type="AlphaFoldDB" id="A0A401LB33"/>
<keyword evidence="3" id="KW-0732">Signal</keyword>
<gene>
    <name evidence="5" type="ORF">KGMB03357_03900</name>
</gene>
<protein>
    <recommendedName>
        <fullName evidence="4">GLUG domain-containing protein</fullName>
    </recommendedName>
</protein>
<reference evidence="5 6" key="1">
    <citation type="submission" date="2018-10" db="EMBL/GenBank/DDBJ databases">
        <title>Draft Genome Sequence of Anaerotignum sp. KCTC 15736.</title>
        <authorList>
            <person name="Choi S.H."/>
            <person name="Kim J.S."/>
            <person name="Kang S.W."/>
            <person name="Lee J.S."/>
            <person name="Park S.H."/>
        </authorList>
    </citation>
    <scope>NUCLEOTIDE SEQUENCE [LARGE SCALE GENOMIC DNA]</scope>
    <source>
        <strain evidence="5 6">KCTC 15736</strain>
    </source>
</reference>
<sequence length="1083" mass="116924">MHKGLKKGIAVLAAAVLFCGSAPVDIYAANTVTISTRKDFLRFAKNCTLDSWSAGKTVVLTADIDLGRVNFSPIPIFGGTFEGNGHTISGLNLEQDGSQLGLFRYVAEGGVVKNLKVEGNVTPGGSRSSIGGIVGENNGTITGCSFDGTVEGKDTVGGVVGKNKGEVRECSASGEIHGELSVGGIAGENNGFLAECRNEADVNTEYEEKKQELSDIDTDAAAILEKYRISKENTERSNLTYTDIGGVVGFSDGVVQGCDNYGEVGYPHVGYNIGGVAGRQSGYLLGCDNNAAVHGRKDIGGIVGQAEPYLWLNTSADRLDEVRDNLDILHDMANQLLDDTNGLGDDVEVYLNGMSDHSETASDRAREVKNQLQDFADDNIDEINTWTALLSDTMRKLEDPMNGLSDGIEDLGKNMQDLGDAFSPLKKDLPEIDGLEDVEAQVEKMQRTQRQLAQAVQTLLQEQKALRDAIAAGDQEKVREIMQQITATLQQMMGLQQQLLEEQKKLAGLLADLPDDVKDAADIVQRRLKRTITNAQDALDDIADTTENIADSMRDMSDIISDLANEDPATFVKLGDDFQESSDALFDSMGDISDDLKGLRESLKSGRQTLTADIRSISDQFQKIMNLLFDEIDDLRDGADKDLDDIFIDVSDEEINRTKQGKIASSHNYGEVEGDRNAGGIAGAMSIDLAIDPEDDIAHPKTLSFTYRMKVILQDCINDGKITGKKDCVGGVVGYAESGTVYRCENYAEAESTTGNYVGGIAGFSEGTIRSSYAKGSMSGGQYVGGIAGKGENVYDSCVIATVDGDEKLGVVLGGAEDTDSLRGNYYAEQDLGAVDGISYAGKAEPISYEAMKEISGIPKRFISFTVSFIADGKTVETEEVPYGMETSRIKLPDIPEKKGSFGTWAAFETDTVQGDIKIECAYTPYVTVVSSMEKNESGKMSLALADGDYTDEAELHIFANAEEAAPAQAKGKTVVYDVILEDRDLSDTEKTTLRLLNENKEKVSVWQKNGEDWKELDTKNRGKYVVCKIDGTEGTLCISYEGAAKKTLLFVCMAGIAAVAVIFGAVKLKKGRKQKKQTETEE</sequence>
<proteinExistence type="predicted"/>
<evidence type="ECO:0000256" key="2">
    <source>
        <dbReference type="SAM" id="Phobius"/>
    </source>
</evidence>
<feature type="signal peptide" evidence="3">
    <location>
        <begin position="1"/>
        <end position="28"/>
    </location>
</feature>
<comment type="caution">
    <text evidence="5">The sequence shown here is derived from an EMBL/GenBank/DDBJ whole genome shotgun (WGS) entry which is preliminary data.</text>
</comment>
<evidence type="ECO:0000313" key="5">
    <source>
        <dbReference type="EMBL" id="GCB28729.1"/>
    </source>
</evidence>
<keyword evidence="2" id="KW-1133">Transmembrane helix</keyword>
<keyword evidence="1" id="KW-0175">Coiled coil</keyword>